<organism evidence="5 6">
    <name type="scientific">Croceibacter atlanticus (strain ATCC BAA-628 / JCM 21780 / CIP 108009 / IAM 15332 / KCTC 12090 / HTCC2559)</name>
    <dbReference type="NCBI Taxonomy" id="216432"/>
    <lineage>
        <taxon>Bacteria</taxon>
        <taxon>Pseudomonadati</taxon>
        <taxon>Bacteroidota</taxon>
        <taxon>Flavobacteriia</taxon>
        <taxon>Flavobacteriales</taxon>
        <taxon>Flavobacteriaceae</taxon>
        <taxon>Croceibacter</taxon>
    </lineage>
</organism>
<gene>
    <name evidence="5" type="ordered locus">CA2559_06445</name>
</gene>
<dbReference type="PANTHER" id="PTHR30146">
    <property type="entry name" value="LACI-RELATED TRANSCRIPTIONAL REPRESSOR"/>
    <property type="match status" value="1"/>
</dbReference>
<dbReference type="InterPro" id="IPR001761">
    <property type="entry name" value="Peripla_BP/Lac1_sug-bd_dom"/>
</dbReference>
<dbReference type="STRING" id="216432.CA2559_06445"/>
<dbReference type="Gene3D" id="3.40.50.2300">
    <property type="match status" value="2"/>
</dbReference>
<dbReference type="SMART" id="SM00354">
    <property type="entry name" value="HTH_LACI"/>
    <property type="match status" value="1"/>
</dbReference>
<evidence type="ECO:0000256" key="1">
    <source>
        <dbReference type="ARBA" id="ARBA00023015"/>
    </source>
</evidence>
<dbReference type="SUPFAM" id="SSF47413">
    <property type="entry name" value="lambda repressor-like DNA-binding domains"/>
    <property type="match status" value="1"/>
</dbReference>
<dbReference type="GO" id="GO:0000976">
    <property type="term" value="F:transcription cis-regulatory region binding"/>
    <property type="evidence" value="ECO:0007669"/>
    <property type="project" value="TreeGrafter"/>
</dbReference>
<evidence type="ECO:0000313" key="6">
    <source>
        <dbReference type="Proteomes" id="UP000002297"/>
    </source>
</evidence>
<accession>A3U811</accession>
<dbReference type="EMBL" id="CP002046">
    <property type="protein sequence ID" value="EAP88378.1"/>
    <property type="molecule type" value="Genomic_DNA"/>
</dbReference>
<reference evidence="5 6" key="1">
    <citation type="journal article" date="2010" name="J. Bacteriol.">
        <title>The complete genome sequence of Croceibacter atlanticus HTCC2559T.</title>
        <authorList>
            <person name="Oh H.M."/>
            <person name="Kang I."/>
            <person name="Ferriera S."/>
            <person name="Giovannoni S.J."/>
            <person name="Cho J.C."/>
        </authorList>
    </citation>
    <scope>NUCLEOTIDE SEQUENCE [LARGE SCALE GENOMIC DNA]</scope>
    <source>
        <strain evidence="6">ATCC BAA-628 / HTCC2559 / KCTC 12090</strain>
    </source>
</reference>
<feature type="domain" description="HTH lacI-type" evidence="4">
    <location>
        <begin position="7"/>
        <end position="61"/>
    </location>
</feature>
<protein>
    <submittedName>
        <fullName evidence="5">LacI family transcriptional regulator</fullName>
    </submittedName>
</protein>
<keyword evidence="6" id="KW-1185">Reference proteome</keyword>
<proteinExistence type="predicted"/>
<dbReference type="Pfam" id="PF00356">
    <property type="entry name" value="LacI"/>
    <property type="match status" value="1"/>
</dbReference>
<evidence type="ECO:0000313" key="5">
    <source>
        <dbReference type="EMBL" id="EAP88378.1"/>
    </source>
</evidence>
<name>A3U811_CROAH</name>
<dbReference type="eggNOG" id="COG1609">
    <property type="taxonomic scope" value="Bacteria"/>
</dbReference>
<evidence type="ECO:0000256" key="2">
    <source>
        <dbReference type="ARBA" id="ARBA00023125"/>
    </source>
</evidence>
<keyword evidence="3" id="KW-0804">Transcription</keyword>
<dbReference type="InterPro" id="IPR000843">
    <property type="entry name" value="HTH_LacI"/>
</dbReference>
<evidence type="ECO:0000259" key="4">
    <source>
        <dbReference type="PROSITE" id="PS50932"/>
    </source>
</evidence>
<dbReference type="RefSeq" id="WP_013187049.1">
    <property type="nucleotide sequence ID" value="NC_014230.1"/>
</dbReference>
<dbReference type="Proteomes" id="UP000002297">
    <property type="component" value="Chromosome"/>
</dbReference>
<keyword evidence="1" id="KW-0805">Transcription regulation</keyword>
<dbReference type="GO" id="GO:0003700">
    <property type="term" value="F:DNA-binding transcription factor activity"/>
    <property type="evidence" value="ECO:0007669"/>
    <property type="project" value="TreeGrafter"/>
</dbReference>
<dbReference type="InterPro" id="IPR010982">
    <property type="entry name" value="Lambda_DNA-bd_dom_sf"/>
</dbReference>
<dbReference type="CDD" id="cd06267">
    <property type="entry name" value="PBP1_LacI_sugar_binding-like"/>
    <property type="match status" value="1"/>
</dbReference>
<evidence type="ECO:0000256" key="3">
    <source>
        <dbReference type="ARBA" id="ARBA00023163"/>
    </source>
</evidence>
<dbReference type="CDD" id="cd01392">
    <property type="entry name" value="HTH_LacI"/>
    <property type="match status" value="1"/>
</dbReference>
<dbReference type="InterPro" id="IPR028082">
    <property type="entry name" value="Peripla_BP_I"/>
</dbReference>
<dbReference type="KEGG" id="cat:CA2559_06445"/>
<dbReference type="OrthoDB" id="9803256at2"/>
<dbReference type="Pfam" id="PF00532">
    <property type="entry name" value="Peripla_BP_1"/>
    <property type="match status" value="1"/>
</dbReference>
<dbReference type="AlphaFoldDB" id="A3U811"/>
<dbReference type="PROSITE" id="PS50932">
    <property type="entry name" value="HTH_LACI_2"/>
    <property type="match status" value="1"/>
</dbReference>
<dbReference type="Gene3D" id="1.10.260.40">
    <property type="entry name" value="lambda repressor-like DNA-binding domains"/>
    <property type="match status" value="1"/>
</dbReference>
<dbReference type="GeneID" id="89453070"/>
<sequence length="337" mass="37426">MASNSNITLKGLSKILNLSISTISKSLNDSSEISQLTKDRVKEVAKLYNYQPNRVAVNLKSGKTKTIGVVLPSIQNYFFNNVLNGIEQTIENTGYNILISITNESHKKEKQHLNSLANGLVDGFIISVAEETQQLKDVEHYKNALALKKPIVMFDRVAEAIESNTVIGNDKQAVYEATSYLKTKGKKHIALVTTLQNLNVGKERYEGYKKALEEFSNEAQLEIVLKTTSPTVESDFKSFLTSNLEIDAIIALDEESSLGAHKMTKELNKQIPKDIALIGYANTKIAEHMSPKLSTINQHGFKIGEIAALQLLHQLSQNVVTNKRTIVSSEIIHRQTS</sequence>
<dbReference type="SUPFAM" id="SSF53822">
    <property type="entry name" value="Periplasmic binding protein-like I"/>
    <property type="match status" value="1"/>
</dbReference>
<keyword evidence="2" id="KW-0238">DNA-binding</keyword>
<dbReference type="HOGENOM" id="CLU_037628_6_0_10"/>
<dbReference type="PANTHER" id="PTHR30146:SF109">
    <property type="entry name" value="HTH-TYPE TRANSCRIPTIONAL REGULATOR GALS"/>
    <property type="match status" value="1"/>
</dbReference>